<keyword evidence="8" id="KW-0521">NADP</keyword>
<evidence type="ECO:0000256" key="17">
    <source>
        <dbReference type="ARBA" id="ARBA00038851"/>
    </source>
</evidence>
<evidence type="ECO:0000256" key="11">
    <source>
        <dbReference type="ARBA" id="ARBA00023002"/>
    </source>
</evidence>
<keyword evidence="13" id="KW-0443">Lipid metabolism</keyword>
<dbReference type="GO" id="GO:0047598">
    <property type="term" value="F:7-dehydrocholesterol reductase activity"/>
    <property type="evidence" value="ECO:0007669"/>
    <property type="project" value="UniProtKB-EC"/>
</dbReference>
<proteinExistence type="inferred from homology"/>
<evidence type="ECO:0000256" key="19">
    <source>
        <dbReference type="ARBA" id="ARBA00042688"/>
    </source>
</evidence>
<dbReference type="Proteomes" id="UP000516437">
    <property type="component" value="Chromosome 5"/>
</dbReference>
<dbReference type="GO" id="GO:0006695">
    <property type="term" value="P:cholesterol biosynthetic process"/>
    <property type="evidence" value="ECO:0007669"/>
    <property type="project" value="UniProtKB-KW"/>
</dbReference>
<evidence type="ECO:0000256" key="20">
    <source>
        <dbReference type="SAM" id="Phobius"/>
    </source>
</evidence>
<evidence type="ECO:0000256" key="4">
    <source>
        <dbReference type="ARBA" id="ARBA00022548"/>
    </source>
</evidence>
<dbReference type="PANTHER" id="PTHR21257">
    <property type="entry name" value="DELTA(14)-STEROL REDUCTASE"/>
    <property type="match status" value="1"/>
</dbReference>
<dbReference type="AlphaFoldDB" id="A0A6A1VKB6"/>
<evidence type="ECO:0000256" key="15">
    <source>
        <dbReference type="ARBA" id="ARBA00023166"/>
    </source>
</evidence>
<keyword evidence="15" id="KW-1207">Sterol metabolism</keyword>
<keyword evidence="12" id="KW-0756">Sterol biosynthesis</keyword>
<evidence type="ECO:0000256" key="12">
    <source>
        <dbReference type="ARBA" id="ARBA00023011"/>
    </source>
</evidence>
<name>A0A6A1VKB6_9ROSI</name>
<keyword evidence="9" id="KW-0752">Steroid biosynthesis</keyword>
<keyword evidence="16" id="KW-0753">Steroid metabolism</keyword>
<dbReference type="InterPro" id="IPR001171">
    <property type="entry name" value="ERG24_DHCR-like"/>
</dbReference>
<evidence type="ECO:0000256" key="8">
    <source>
        <dbReference type="ARBA" id="ARBA00022857"/>
    </source>
</evidence>
<reference evidence="21 22" key="1">
    <citation type="journal article" date="2019" name="Plant Biotechnol. J.">
        <title>The red bayberry genome and genetic basis of sex determination.</title>
        <authorList>
            <person name="Jia H.M."/>
            <person name="Jia H.J."/>
            <person name="Cai Q.L."/>
            <person name="Wang Y."/>
            <person name="Zhao H.B."/>
            <person name="Yang W.F."/>
            <person name="Wang G.Y."/>
            <person name="Li Y.H."/>
            <person name="Zhan D.L."/>
            <person name="Shen Y.T."/>
            <person name="Niu Q.F."/>
            <person name="Chang L."/>
            <person name="Qiu J."/>
            <person name="Zhao L."/>
            <person name="Xie H.B."/>
            <person name="Fu W.Y."/>
            <person name="Jin J."/>
            <person name="Li X.W."/>
            <person name="Jiao Y."/>
            <person name="Zhou C.C."/>
            <person name="Tu T."/>
            <person name="Chai C.Y."/>
            <person name="Gao J.L."/>
            <person name="Fan L.J."/>
            <person name="van de Weg E."/>
            <person name="Wang J.Y."/>
            <person name="Gao Z.S."/>
        </authorList>
    </citation>
    <scope>NUCLEOTIDE SEQUENCE [LARGE SCALE GENOMIC DNA]</scope>
    <source>
        <tissue evidence="21">Leaves</tissue>
    </source>
</reference>
<evidence type="ECO:0000256" key="3">
    <source>
        <dbReference type="ARBA" id="ARBA00022516"/>
    </source>
</evidence>
<comment type="subcellular location">
    <subcellularLocation>
        <location evidence="1">Endoplasmic reticulum membrane</location>
        <topology evidence="1">Multi-pass membrane protein</topology>
    </subcellularLocation>
</comment>
<evidence type="ECO:0000256" key="9">
    <source>
        <dbReference type="ARBA" id="ARBA00022955"/>
    </source>
</evidence>
<keyword evidence="7" id="KW-0256">Endoplasmic reticulum</keyword>
<comment type="similarity">
    <text evidence="2">Belongs to the ERG4/ERG24 family.</text>
</comment>
<evidence type="ECO:0000256" key="7">
    <source>
        <dbReference type="ARBA" id="ARBA00022824"/>
    </source>
</evidence>
<protein>
    <recommendedName>
        <fullName evidence="18">7-dehydrocholesterol reductase</fullName>
        <ecNumber evidence="17">1.3.1.21</ecNumber>
    </recommendedName>
    <alternativeName>
        <fullName evidence="19">Sterol Delta(7)-reductase</fullName>
    </alternativeName>
</protein>
<keyword evidence="3" id="KW-0444">Lipid biosynthesis</keyword>
<evidence type="ECO:0000256" key="13">
    <source>
        <dbReference type="ARBA" id="ARBA00023098"/>
    </source>
</evidence>
<evidence type="ECO:0000256" key="5">
    <source>
        <dbReference type="ARBA" id="ARBA00022692"/>
    </source>
</evidence>
<keyword evidence="14 20" id="KW-0472">Membrane</keyword>
<gene>
    <name evidence="21" type="ORF">CJ030_MR5G018722</name>
</gene>
<evidence type="ECO:0000256" key="10">
    <source>
        <dbReference type="ARBA" id="ARBA00022989"/>
    </source>
</evidence>
<sequence>MEVLTFEGHLVSLLCQLVQNFCFIQTNLMHFLTVLMSEFATSFRWYTMVHADGSISQTFDFLKEHGLQGFITIWPKPTVTALKIIACYGAFEAALQVLLPGKRVEGPLSPAGNRPVYKANGMAAYIVTLVTYVALWWFKIFNPAVVYDHLGEIFSALIFGSLVFCIFLYIKGHIAPSSTDCGSSGNIIIDFYWGMELYPRIGKHFDIKVFTNCRFGMMSWAVLALTYCIKQHHSRMKLMLLVDPLRFLNSAFIGYGVLKNPFILNLSYPFGLRHRGSTIEDGKIENLKAGVLRGIKSYNSLFYWW</sequence>
<dbReference type="EC" id="1.3.1.21" evidence="17"/>
<dbReference type="GO" id="GO:0016132">
    <property type="term" value="P:brassinosteroid biosynthetic process"/>
    <property type="evidence" value="ECO:0007669"/>
    <property type="project" value="TreeGrafter"/>
</dbReference>
<dbReference type="OrthoDB" id="5326588at2759"/>
<evidence type="ECO:0000256" key="18">
    <source>
        <dbReference type="ARBA" id="ARBA00039984"/>
    </source>
</evidence>
<evidence type="ECO:0000256" key="2">
    <source>
        <dbReference type="ARBA" id="ARBA00005402"/>
    </source>
</evidence>
<evidence type="ECO:0000313" key="21">
    <source>
        <dbReference type="EMBL" id="KAB1213045.1"/>
    </source>
</evidence>
<keyword evidence="10 20" id="KW-1133">Transmembrane helix</keyword>
<dbReference type="EMBL" id="RXIC02000023">
    <property type="protein sequence ID" value="KAB1213045.1"/>
    <property type="molecule type" value="Genomic_DNA"/>
</dbReference>
<dbReference type="Pfam" id="PF01222">
    <property type="entry name" value="ERG4_ERG24"/>
    <property type="match status" value="1"/>
</dbReference>
<keyword evidence="22" id="KW-1185">Reference proteome</keyword>
<dbReference type="PANTHER" id="PTHR21257:SF38">
    <property type="entry name" value="7-DEHYDROCHOLESTEROL REDUCTASE"/>
    <property type="match status" value="1"/>
</dbReference>
<dbReference type="InterPro" id="IPR018083">
    <property type="entry name" value="Sterol_reductase_CS"/>
</dbReference>
<comment type="caution">
    <text evidence="21">The sequence shown here is derived from an EMBL/GenBank/DDBJ whole genome shotgun (WGS) entry which is preliminary data.</text>
</comment>
<keyword evidence="11" id="KW-0560">Oxidoreductase</keyword>
<keyword evidence="4" id="KW-0153">Cholesterol metabolism</keyword>
<keyword evidence="6" id="KW-0152">Cholesterol biosynthesis</keyword>
<evidence type="ECO:0000313" key="22">
    <source>
        <dbReference type="Proteomes" id="UP000516437"/>
    </source>
</evidence>
<organism evidence="21 22">
    <name type="scientific">Morella rubra</name>
    <name type="common">Chinese bayberry</name>
    <dbReference type="NCBI Taxonomy" id="262757"/>
    <lineage>
        <taxon>Eukaryota</taxon>
        <taxon>Viridiplantae</taxon>
        <taxon>Streptophyta</taxon>
        <taxon>Embryophyta</taxon>
        <taxon>Tracheophyta</taxon>
        <taxon>Spermatophyta</taxon>
        <taxon>Magnoliopsida</taxon>
        <taxon>eudicotyledons</taxon>
        <taxon>Gunneridae</taxon>
        <taxon>Pentapetalae</taxon>
        <taxon>rosids</taxon>
        <taxon>fabids</taxon>
        <taxon>Fagales</taxon>
        <taxon>Myricaceae</taxon>
        <taxon>Morella</taxon>
    </lineage>
</organism>
<dbReference type="GO" id="GO:0005789">
    <property type="term" value="C:endoplasmic reticulum membrane"/>
    <property type="evidence" value="ECO:0007669"/>
    <property type="project" value="UniProtKB-SubCell"/>
</dbReference>
<keyword evidence="5 20" id="KW-0812">Transmembrane</keyword>
<evidence type="ECO:0000256" key="14">
    <source>
        <dbReference type="ARBA" id="ARBA00023136"/>
    </source>
</evidence>
<evidence type="ECO:0000256" key="1">
    <source>
        <dbReference type="ARBA" id="ARBA00004477"/>
    </source>
</evidence>
<accession>A0A6A1VKB6</accession>
<feature type="transmembrane region" description="Helical" evidence="20">
    <location>
        <begin position="119"/>
        <end position="138"/>
    </location>
</feature>
<feature type="transmembrane region" description="Helical" evidence="20">
    <location>
        <begin position="150"/>
        <end position="170"/>
    </location>
</feature>
<dbReference type="PROSITE" id="PS01017">
    <property type="entry name" value="STEROL_REDUCT_1"/>
    <property type="match status" value="1"/>
</dbReference>
<evidence type="ECO:0000256" key="16">
    <source>
        <dbReference type="ARBA" id="ARBA00023221"/>
    </source>
</evidence>
<evidence type="ECO:0000256" key="6">
    <source>
        <dbReference type="ARBA" id="ARBA00022778"/>
    </source>
</evidence>